<name>A0A9W9XDD9_9EURO</name>
<dbReference type="InterPro" id="IPR011009">
    <property type="entry name" value="Kinase-like_dom_sf"/>
</dbReference>
<dbReference type="EMBL" id="JAPWDQ010000004">
    <property type="protein sequence ID" value="KAJ5489320.1"/>
    <property type="molecule type" value="Genomic_DNA"/>
</dbReference>
<sequence>MPNKWSKVKDAVLKHANGYKKLVRPSVALHKTAFPKTATDLESLGVQVNAGDKIPTSWKQWRQKHEKGTHGIVATIKVPDGGTKEDVQAALDAVDSEIDYQVFNEDLRRAERRIQFDIDALARAACHSVGRHVNGVASITKLAEGGFNRVLQITFNDGYAILARLPYKTTVPKHYAVASEAATLAVLLAHGVPVPKVLAYSPDQTNPVGTEYILLERLEGTPLSDRWFTMDTKTRVKIIRQIVDVERRFMSIHFPASGSLYHRRDLDSSQHVIPVLDDIVVGPTAQHEWWYQERASLEVDRGPWNVFSACFEAPAKRELEFCKRFGKPRPHVERYLREIHQFQNLSPIPYQHLLTNYLKLAPYLDIPSDHRMSRPTLRHPDFSPNNILVNTSNDVVGIIDWQHAVILPLCLCAGIPDHFQNWGDPLSETLSKPEVKLPENFDQLSHEEQETVQETMRRRIVHFYYAALTMKSLPDHFDAIRTENCMLRAKLFHHAQAPWEGDSVSLKYAMSQVLKNWPMSLDEGAQTRSVECPVHFSEEEMQKCPEEHRQEQEKLQELGEMRDLIGTDALGWVADEDELERCRAVIQSIKDGLMEHSSNEMEKTSVLFHFPFDDHEENS</sequence>
<accession>A0A9W9XDD9</accession>
<dbReference type="AlphaFoldDB" id="A0A9W9XDD9"/>
<reference evidence="2" key="1">
    <citation type="submission" date="2022-12" db="EMBL/GenBank/DDBJ databases">
        <authorList>
            <person name="Petersen C."/>
        </authorList>
    </citation>
    <scope>NUCLEOTIDE SEQUENCE</scope>
    <source>
        <strain evidence="2">IBT 30728</strain>
    </source>
</reference>
<dbReference type="Pfam" id="PF01636">
    <property type="entry name" value="APH"/>
    <property type="match status" value="1"/>
</dbReference>
<dbReference type="SUPFAM" id="SSF56112">
    <property type="entry name" value="Protein kinase-like (PK-like)"/>
    <property type="match status" value="1"/>
</dbReference>
<dbReference type="InterPro" id="IPR051035">
    <property type="entry name" value="Mito_inheritance_9"/>
</dbReference>
<dbReference type="Gene3D" id="3.90.1200.10">
    <property type="match status" value="1"/>
</dbReference>
<organism evidence="2 3">
    <name type="scientific">Penicillium diatomitis</name>
    <dbReference type="NCBI Taxonomy" id="2819901"/>
    <lineage>
        <taxon>Eukaryota</taxon>
        <taxon>Fungi</taxon>
        <taxon>Dikarya</taxon>
        <taxon>Ascomycota</taxon>
        <taxon>Pezizomycotina</taxon>
        <taxon>Eurotiomycetes</taxon>
        <taxon>Eurotiomycetidae</taxon>
        <taxon>Eurotiales</taxon>
        <taxon>Aspergillaceae</taxon>
        <taxon>Penicillium</taxon>
    </lineage>
</organism>
<protein>
    <recommendedName>
        <fullName evidence="1">Aminoglycoside phosphotransferase domain-containing protein</fullName>
    </recommendedName>
</protein>
<dbReference type="PANTHER" id="PTHR36091">
    <property type="entry name" value="ALTERED INHERITANCE OF MITOCHONDRIA PROTEIN 9, MITOCHONDRIAL"/>
    <property type="match status" value="1"/>
</dbReference>
<dbReference type="Gene3D" id="3.30.200.20">
    <property type="entry name" value="Phosphorylase Kinase, domain 1"/>
    <property type="match status" value="1"/>
</dbReference>
<dbReference type="GeneID" id="81624061"/>
<feature type="domain" description="Aminoglycoside phosphotransferase" evidence="1">
    <location>
        <begin position="140"/>
        <end position="406"/>
    </location>
</feature>
<gene>
    <name evidence="2" type="ORF">N7539_004210</name>
</gene>
<dbReference type="RefSeq" id="XP_056791353.1">
    <property type="nucleotide sequence ID" value="XM_056933812.1"/>
</dbReference>
<comment type="caution">
    <text evidence="2">The sequence shown here is derived from an EMBL/GenBank/DDBJ whole genome shotgun (WGS) entry which is preliminary data.</text>
</comment>
<evidence type="ECO:0000313" key="3">
    <source>
        <dbReference type="Proteomes" id="UP001148312"/>
    </source>
</evidence>
<keyword evidence="3" id="KW-1185">Reference proteome</keyword>
<dbReference type="InterPro" id="IPR002575">
    <property type="entry name" value="Aminoglycoside_PTrfase"/>
</dbReference>
<dbReference type="Proteomes" id="UP001148312">
    <property type="component" value="Unassembled WGS sequence"/>
</dbReference>
<dbReference type="PANTHER" id="PTHR36091:SF2">
    <property type="entry name" value="AMINOGLYCOSIDE PHOSPHOTRANSFERASE DOMAIN-CONTAINING PROTEIN"/>
    <property type="match status" value="1"/>
</dbReference>
<evidence type="ECO:0000259" key="1">
    <source>
        <dbReference type="Pfam" id="PF01636"/>
    </source>
</evidence>
<evidence type="ECO:0000313" key="2">
    <source>
        <dbReference type="EMBL" id="KAJ5489320.1"/>
    </source>
</evidence>
<proteinExistence type="predicted"/>
<reference evidence="2" key="2">
    <citation type="journal article" date="2023" name="IMA Fungus">
        <title>Comparative genomic study of the Penicillium genus elucidates a diverse pangenome and 15 lateral gene transfer events.</title>
        <authorList>
            <person name="Petersen C."/>
            <person name="Sorensen T."/>
            <person name="Nielsen M.R."/>
            <person name="Sondergaard T.E."/>
            <person name="Sorensen J.L."/>
            <person name="Fitzpatrick D.A."/>
            <person name="Frisvad J.C."/>
            <person name="Nielsen K.L."/>
        </authorList>
    </citation>
    <scope>NUCLEOTIDE SEQUENCE</scope>
    <source>
        <strain evidence="2">IBT 30728</strain>
    </source>
</reference>
<dbReference type="GO" id="GO:0005739">
    <property type="term" value="C:mitochondrion"/>
    <property type="evidence" value="ECO:0007669"/>
    <property type="project" value="TreeGrafter"/>
</dbReference>